<feature type="domain" description="Flavodoxin-like" evidence="5">
    <location>
        <begin position="3"/>
        <end position="144"/>
    </location>
</feature>
<dbReference type="AlphaFoldDB" id="A0A8J3H8S2"/>
<accession>A0A8J3H8S2</accession>
<keyword evidence="2" id="KW-0285">Flavoprotein</keyword>
<comment type="cofactor">
    <cofactor evidence="1">
        <name>FMN</name>
        <dbReference type="ChEBI" id="CHEBI:58210"/>
    </cofactor>
</comment>
<dbReference type="Pfam" id="PF00258">
    <property type="entry name" value="Flavodoxin_1"/>
    <property type="match status" value="1"/>
</dbReference>
<dbReference type="InterPro" id="IPR001094">
    <property type="entry name" value="Flavdoxin-like"/>
</dbReference>
<dbReference type="SUPFAM" id="SSF52218">
    <property type="entry name" value="Flavoproteins"/>
    <property type="match status" value="1"/>
</dbReference>
<evidence type="ECO:0000256" key="3">
    <source>
        <dbReference type="ARBA" id="ARBA00022643"/>
    </source>
</evidence>
<keyword evidence="4" id="KW-0249">Electron transport</keyword>
<evidence type="ECO:0000259" key="5">
    <source>
        <dbReference type="PROSITE" id="PS50902"/>
    </source>
</evidence>
<dbReference type="PROSITE" id="PS50902">
    <property type="entry name" value="FLAVODOXIN_LIKE"/>
    <property type="match status" value="1"/>
</dbReference>
<evidence type="ECO:0000256" key="2">
    <source>
        <dbReference type="ARBA" id="ARBA00022630"/>
    </source>
</evidence>
<dbReference type="GO" id="GO:0050660">
    <property type="term" value="F:flavin adenine dinucleotide binding"/>
    <property type="evidence" value="ECO:0007669"/>
    <property type="project" value="TreeGrafter"/>
</dbReference>
<keyword evidence="7" id="KW-1185">Reference proteome</keyword>
<dbReference type="PRINTS" id="PR00369">
    <property type="entry name" value="FLAVODOXIN"/>
</dbReference>
<dbReference type="GO" id="GO:0010181">
    <property type="term" value="F:FMN binding"/>
    <property type="evidence" value="ECO:0007669"/>
    <property type="project" value="InterPro"/>
</dbReference>
<dbReference type="Gene3D" id="3.40.50.360">
    <property type="match status" value="1"/>
</dbReference>
<dbReference type="PANTHER" id="PTHR19384">
    <property type="entry name" value="NITRIC OXIDE SYNTHASE-RELATED"/>
    <property type="match status" value="1"/>
</dbReference>
<reference evidence="6" key="1">
    <citation type="journal article" date="2014" name="Int. J. Syst. Evol. Microbiol.">
        <title>Complete genome sequence of Corynebacterium casei LMG S-19264T (=DSM 44701T), isolated from a smear-ripened cheese.</title>
        <authorList>
            <consortium name="US DOE Joint Genome Institute (JGI-PGF)"/>
            <person name="Walter F."/>
            <person name="Albersmeier A."/>
            <person name="Kalinowski J."/>
            <person name="Ruckert C."/>
        </authorList>
    </citation>
    <scope>NUCLEOTIDE SEQUENCE</scope>
    <source>
        <strain evidence="6">CGMCC 1.7081</strain>
    </source>
</reference>
<protein>
    <submittedName>
        <fullName evidence="6">FMN-binding protein MioC</fullName>
    </submittedName>
</protein>
<dbReference type="InterPro" id="IPR029039">
    <property type="entry name" value="Flavoprotein-like_sf"/>
</dbReference>
<dbReference type="PANTHER" id="PTHR19384:SF128">
    <property type="entry name" value="NADPH OXIDOREDUCTASE A"/>
    <property type="match status" value="1"/>
</dbReference>
<dbReference type="RefSeq" id="WP_028093552.1">
    <property type="nucleotide sequence ID" value="NZ_BNAP01000008.1"/>
</dbReference>
<reference evidence="6" key="2">
    <citation type="submission" date="2020-09" db="EMBL/GenBank/DDBJ databases">
        <authorList>
            <person name="Sun Q."/>
            <person name="Zhou Y."/>
        </authorList>
    </citation>
    <scope>NUCLEOTIDE SEQUENCE</scope>
    <source>
        <strain evidence="6">CGMCC 1.7081</strain>
    </source>
</reference>
<evidence type="ECO:0000313" key="7">
    <source>
        <dbReference type="Proteomes" id="UP000611500"/>
    </source>
</evidence>
<name>A0A8J3H8S2_9RHOB</name>
<organism evidence="6 7">
    <name type="scientific">Pseudodonghicola xiamenensis</name>
    <dbReference type="NCBI Taxonomy" id="337702"/>
    <lineage>
        <taxon>Bacteria</taxon>
        <taxon>Pseudomonadati</taxon>
        <taxon>Pseudomonadota</taxon>
        <taxon>Alphaproteobacteria</taxon>
        <taxon>Rhodobacterales</taxon>
        <taxon>Paracoccaceae</taxon>
        <taxon>Pseudodonghicola</taxon>
    </lineage>
</organism>
<dbReference type="GO" id="GO:0005829">
    <property type="term" value="C:cytosol"/>
    <property type="evidence" value="ECO:0007669"/>
    <property type="project" value="TreeGrafter"/>
</dbReference>
<dbReference type="GO" id="GO:0016491">
    <property type="term" value="F:oxidoreductase activity"/>
    <property type="evidence" value="ECO:0007669"/>
    <property type="project" value="TreeGrafter"/>
</dbReference>
<sequence>MKITILYGTETGNAEMLAEDIQSELENDHEVDCLNLSDMGAGDFDPSRFYLLVCSTYGDGELPASAQPFAEAVAAEKPDLSAIKFAIFGLGDSEYEETFNFGPKTLAELMQAQGATQIGERIAHDASGPDMAEDLAFPWAEAVISEAAEAMGEDA</sequence>
<evidence type="ECO:0000256" key="4">
    <source>
        <dbReference type="ARBA" id="ARBA00022982"/>
    </source>
</evidence>
<dbReference type="EMBL" id="BNAP01000008">
    <property type="protein sequence ID" value="GHG91600.1"/>
    <property type="molecule type" value="Genomic_DNA"/>
</dbReference>
<keyword evidence="4" id="KW-0813">Transport</keyword>
<keyword evidence="3" id="KW-0288">FMN</keyword>
<evidence type="ECO:0000256" key="1">
    <source>
        <dbReference type="ARBA" id="ARBA00001917"/>
    </source>
</evidence>
<evidence type="ECO:0000313" key="6">
    <source>
        <dbReference type="EMBL" id="GHG91600.1"/>
    </source>
</evidence>
<dbReference type="InterPro" id="IPR008254">
    <property type="entry name" value="Flavodoxin/NO_synth"/>
</dbReference>
<proteinExistence type="predicted"/>
<dbReference type="Proteomes" id="UP000611500">
    <property type="component" value="Unassembled WGS sequence"/>
</dbReference>
<gene>
    <name evidence="6" type="ORF">GCM10010961_22980</name>
</gene>
<comment type="caution">
    <text evidence="6">The sequence shown here is derived from an EMBL/GenBank/DDBJ whole genome shotgun (WGS) entry which is preliminary data.</text>
</comment>